<sequence length="129" mass="12715">MTLTADATGTSAGLVCGLTAVMGFTPVVGFASVLATGVAATRGLAEKSATDLAFDFTATVLATGFFAAGAALTTLGFVRFAAGLGFTDDFSGAGAGTDAAACKAWIGAIGSSIAVRAMICMIFIWLTIV</sequence>
<keyword evidence="1" id="KW-1133">Transmembrane helix</keyword>
<dbReference type="EMBL" id="JABXWT010000001">
    <property type="protein sequence ID" value="NVO54847.1"/>
    <property type="molecule type" value="Genomic_DNA"/>
</dbReference>
<proteinExistence type="predicted"/>
<feature type="transmembrane region" description="Helical" evidence="1">
    <location>
        <begin position="52"/>
        <end position="84"/>
    </location>
</feature>
<organism evidence="2 3">
    <name type="scientific">Ruegeria haliotis</name>
    <dbReference type="NCBI Taxonomy" id="2747601"/>
    <lineage>
        <taxon>Bacteria</taxon>
        <taxon>Pseudomonadati</taxon>
        <taxon>Pseudomonadota</taxon>
        <taxon>Alphaproteobacteria</taxon>
        <taxon>Rhodobacterales</taxon>
        <taxon>Roseobacteraceae</taxon>
        <taxon>Ruegeria</taxon>
    </lineage>
</organism>
<evidence type="ECO:0000313" key="3">
    <source>
        <dbReference type="Proteomes" id="UP000630805"/>
    </source>
</evidence>
<feature type="transmembrane region" description="Helical" evidence="1">
    <location>
        <begin position="12"/>
        <end position="40"/>
    </location>
</feature>
<keyword evidence="1" id="KW-0812">Transmembrane</keyword>
<evidence type="ECO:0000313" key="2">
    <source>
        <dbReference type="EMBL" id="NVO54847.1"/>
    </source>
</evidence>
<comment type="caution">
    <text evidence="2">The sequence shown here is derived from an EMBL/GenBank/DDBJ whole genome shotgun (WGS) entry which is preliminary data.</text>
</comment>
<keyword evidence="3" id="KW-1185">Reference proteome</keyword>
<name>A0ABX2PMN4_9RHOB</name>
<reference evidence="2 3" key="1">
    <citation type="submission" date="2020-06" db="EMBL/GenBank/DDBJ databases">
        <authorList>
            <person name="Cao W.R."/>
        </authorList>
    </citation>
    <scope>NUCLEOTIDE SEQUENCE [LARGE SCALE GENOMIC DNA]</scope>
    <source>
        <strain evidence="2 3">B1Z28</strain>
    </source>
</reference>
<dbReference type="Proteomes" id="UP000630805">
    <property type="component" value="Unassembled WGS sequence"/>
</dbReference>
<keyword evidence="1" id="KW-0472">Membrane</keyword>
<evidence type="ECO:0000256" key="1">
    <source>
        <dbReference type="SAM" id="Phobius"/>
    </source>
</evidence>
<feature type="transmembrane region" description="Helical" evidence="1">
    <location>
        <begin position="104"/>
        <end position="128"/>
    </location>
</feature>
<dbReference type="RefSeq" id="WP_176861812.1">
    <property type="nucleotide sequence ID" value="NZ_JABXWT010000001.1"/>
</dbReference>
<accession>A0ABX2PMN4</accession>
<protein>
    <submittedName>
        <fullName evidence="2">Uncharacterized protein</fullName>
    </submittedName>
</protein>
<gene>
    <name evidence="2" type="ORF">HW561_03475</name>
</gene>